<accession>A0A0D0UG90</accession>
<name>A0A0D0UG90_CRYGA</name>
<organism evidence="1">
    <name type="scientific">Cryptococcus bacillisporus CA1280</name>
    <dbReference type="NCBI Taxonomy" id="1296109"/>
    <lineage>
        <taxon>Eukaryota</taxon>
        <taxon>Fungi</taxon>
        <taxon>Dikarya</taxon>
        <taxon>Basidiomycota</taxon>
        <taxon>Agaricomycotina</taxon>
        <taxon>Tremellomycetes</taxon>
        <taxon>Tremellales</taxon>
        <taxon>Cryptococcaceae</taxon>
        <taxon>Cryptococcus</taxon>
        <taxon>Cryptococcus gattii species complex</taxon>
    </lineage>
</organism>
<protein>
    <submittedName>
        <fullName evidence="1">Uncharacterized protein</fullName>
    </submittedName>
</protein>
<evidence type="ECO:0000313" key="1">
    <source>
        <dbReference type="EMBL" id="KIR47258.1"/>
    </source>
</evidence>
<proteinExistence type="predicted"/>
<dbReference type="AlphaFoldDB" id="A0A0D0UG90"/>
<reference evidence="1" key="1">
    <citation type="submission" date="2015-01" db="EMBL/GenBank/DDBJ databases">
        <title>The Genome Sequence of Cryptococcus gattii CA1280.</title>
        <authorList>
            <consortium name="The Broad Institute Genomics Platform"/>
            <person name="Cuomo C."/>
            <person name="Litvintseva A."/>
            <person name="Chen Y."/>
            <person name="Heitman J."/>
            <person name="Sun S."/>
            <person name="Springer D."/>
            <person name="Dromer F."/>
            <person name="Young S."/>
            <person name="Zeng Q."/>
            <person name="Gargeya S."/>
            <person name="Abouelleil A."/>
            <person name="Alvarado L."/>
            <person name="Chapman S.B."/>
            <person name="Gainer-Dewar J."/>
            <person name="Goldberg J."/>
            <person name="Griggs A."/>
            <person name="Gujja S."/>
            <person name="Hansen M."/>
            <person name="Howarth C."/>
            <person name="Imamovic A."/>
            <person name="Larimer J."/>
            <person name="Murphy C."/>
            <person name="Naylor J."/>
            <person name="Pearson M."/>
            <person name="Priest M."/>
            <person name="Roberts A."/>
            <person name="Saif S."/>
            <person name="Shea T."/>
            <person name="Sykes S."/>
            <person name="Wortman J."/>
            <person name="Nusbaum C."/>
            <person name="Birren B."/>
        </authorList>
    </citation>
    <scope>NUCLEOTIDE SEQUENCE [LARGE SCALE GENOMIC DNA]</scope>
    <source>
        <strain evidence="1">CA1280</strain>
    </source>
</reference>
<dbReference type="EMBL" id="KN847981">
    <property type="protein sequence ID" value="KIR47258.1"/>
    <property type="molecule type" value="Genomic_DNA"/>
</dbReference>
<sequence length="69" mass="8429">MALRLRPSHGYTHWYQQHRQWHVYALWCIQSLLHPDCVLPVPRNRGSYSRAHRRILWSRKESSEGEFKD</sequence>
<dbReference type="HOGENOM" id="CLU_2775870_0_0_1"/>
<gene>
    <name evidence="1" type="ORF">I312_03586</name>
</gene>